<organism evidence="1 2">
    <name type="scientific">Gilvimarinus gilvus</name>
    <dbReference type="NCBI Taxonomy" id="3058038"/>
    <lineage>
        <taxon>Bacteria</taxon>
        <taxon>Pseudomonadati</taxon>
        <taxon>Pseudomonadota</taxon>
        <taxon>Gammaproteobacteria</taxon>
        <taxon>Cellvibrionales</taxon>
        <taxon>Cellvibrionaceae</taxon>
        <taxon>Gilvimarinus</taxon>
    </lineage>
</organism>
<accession>A0ABU4S2J1</accession>
<evidence type="ECO:0000313" key="2">
    <source>
        <dbReference type="Proteomes" id="UP001273505"/>
    </source>
</evidence>
<dbReference type="PANTHER" id="PTHR43264:SF1">
    <property type="entry name" value="INOSINE_URIDINE-PREFERRING NUCLEOSIDE HYDROLASE DOMAIN-CONTAINING PROTEIN"/>
    <property type="match status" value="1"/>
</dbReference>
<protein>
    <recommendedName>
        <fullName evidence="3">Inosine/uridine-preferring nucleoside hydrolase domain-containing protein</fullName>
    </recommendedName>
</protein>
<reference evidence="1 2" key="1">
    <citation type="submission" date="2023-11" db="EMBL/GenBank/DDBJ databases">
        <title>Gilvimarinus fulvus sp. nov., isolated from the surface of Kelp.</title>
        <authorList>
            <person name="Sun Y.Y."/>
            <person name="Gong Y."/>
            <person name="Du Z.J."/>
        </authorList>
    </citation>
    <scope>NUCLEOTIDE SEQUENCE [LARGE SCALE GENOMIC DNA]</scope>
    <source>
        <strain evidence="1 2">SDUM040013</strain>
    </source>
</reference>
<evidence type="ECO:0000313" key="1">
    <source>
        <dbReference type="EMBL" id="MDX6851149.1"/>
    </source>
</evidence>
<evidence type="ECO:0008006" key="3">
    <source>
        <dbReference type="Google" id="ProtNLM"/>
    </source>
</evidence>
<name>A0ABU4S2J1_9GAMM</name>
<dbReference type="Proteomes" id="UP001273505">
    <property type="component" value="Unassembled WGS sequence"/>
</dbReference>
<gene>
    <name evidence="1" type="ORF">SCD92_17355</name>
</gene>
<dbReference type="PANTHER" id="PTHR43264">
    <property type="match status" value="1"/>
</dbReference>
<proteinExistence type="predicted"/>
<dbReference type="EMBL" id="JAXAFO010000041">
    <property type="protein sequence ID" value="MDX6851149.1"/>
    <property type="molecule type" value="Genomic_DNA"/>
</dbReference>
<sequence length="138" mass="15279">MPGVTRKLFDVLNVPVVFSGYEVGQAIMTGETLNQLDHAHPLYIGYRHFSEHAQWMQDQFDGDISANASYDQTAVLFAVQGLQPYWQLSSAGTVKVTDDGGNTWHPNEAGQHRYLIVKDVDAVTREVLSAMIGTSKLP</sequence>
<keyword evidence="2" id="KW-1185">Reference proteome</keyword>
<comment type="caution">
    <text evidence="1">The sequence shown here is derived from an EMBL/GenBank/DDBJ whole genome shotgun (WGS) entry which is preliminary data.</text>
</comment>
<dbReference type="RefSeq" id="WP_302722078.1">
    <property type="nucleotide sequence ID" value="NZ_JAULRU010000428.1"/>
</dbReference>